<keyword evidence="2" id="KW-1185">Reference proteome</keyword>
<name>A0A1D1V9V5_RAMVA</name>
<proteinExistence type="predicted"/>
<dbReference type="AlphaFoldDB" id="A0A1D1V9V5"/>
<comment type="caution">
    <text evidence="1">The sequence shown here is derived from an EMBL/GenBank/DDBJ whole genome shotgun (WGS) entry which is preliminary data.</text>
</comment>
<reference evidence="1 2" key="1">
    <citation type="journal article" date="2016" name="Nat. Commun.">
        <title>Extremotolerant tardigrade genome and improved radiotolerance of human cultured cells by tardigrade-unique protein.</title>
        <authorList>
            <person name="Hashimoto T."/>
            <person name="Horikawa D.D."/>
            <person name="Saito Y."/>
            <person name="Kuwahara H."/>
            <person name="Kozuka-Hata H."/>
            <person name="Shin-I T."/>
            <person name="Minakuchi Y."/>
            <person name="Ohishi K."/>
            <person name="Motoyama A."/>
            <person name="Aizu T."/>
            <person name="Enomoto A."/>
            <person name="Kondo K."/>
            <person name="Tanaka S."/>
            <person name="Hara Y."/>
            <person name="Koshikawa S."/>
            <person name="Sagara H."/>
            <person name="Miura T."/>
            <person name="Yokobori S."/>
            <person name="Miyagawa K."/>
            <person name="Suzuki Y."/>
            <person name="Kubo T."/>
            <person name="Oyama M."/>
            <person name="Kohara Y."/>
            <person name="Fujiyama A."/>
            <person name="Arakawa K."/>
            <person name="Katayama T."/>
            <person name="Toyoda A."/>
            <person name="Kunieda T."/>
        </authorList>
    </citation>
    <scope>NUCLEOTIDE SEQUENCE [LARGE SCALE GENOMIC DNA]</scope>
    <source>
        <strain evidence="1 2">YOKOZUNA-1</strain>
    </source>
</reference>
<sequence length="133" mass="14331">MVRRNDGFIGKRSVEVCRLGNGQNNECASLDWESFVQDAETRPSIQDENCTAASAGKKSTLQGVGRTASGHYQHPFPVGLFCPLHSVAAFPPLGLPLRPVSHPSSRFVDLAQSASSLLPGIRSEHPTSHPVKQ</sequence>
<dbReference type="EMBL" id="BDGG01000004">
    <property type="protein sequence ID" value="GAU98449.1"/>
    <property type="molecule type" value="Genomic_DNA"/>
</dbReference>
<dbReference type="Proteomes" id="UP000186922">
    <property type="component" value="Unassembled WGS sequence"/>
</dbReference>
<evidence type="ECO:0000313" key="1">
    <source>
        <dbReference type="EMBL" id="GAU98449.1"/>
    </source>
</evidence>
<protein>
    <submittedName>
        <fullName evidence="1">Uncharacterized protein</fullName>
    </submittedName>
</protein>
<gene>
    <name evidence="1" type="primary">RvY_09594</name>
    <name evidence="1" type="synonym">RvY_09594.1</name>
    <name evidence="1" type="ORF">RvY_09594-1</name>
</gene>
<organism evidence="1 2">
    <name type="scientific">Ramazzottius varieornatus</name>
    <name type="common">Water bear</name>
    <name type="synonym">Tardigrade</name>
    <dbReference type="NCBI Taxonomy" id="947166"/>
    <lineage>
        <taxon>Eukaryota</taxon>
        <taxon>Metazoa</taxon>
        <taxon>Ecdysozoa</taxon>
        <taxon>Tardigrada</taxon>
        <taxon>Eutardigrada</taxon>
        <taxon>Parachela</taxon>
        <taxon>Hypsibioidea</taxon>
        <taxon>Ramazzottiidae</taxon>
        <taxon>Ramazzottius</taxon>
    </lineage>
</organism>
<evidence type="ECO:0000313" key="2">
    <source>
        <dbReference type="Proteomes" id="UP000186922"/>
    </source>
</evidence>
<accession>A0A1D1V9V5</accession>